<dbReference type="AlphaFoldDB" id="A0A1N7H3E5"/>
<gene>
    <name evidence="3" type="ORF">SAMN05421833_13632</name>
</gene>
<reference evidence="4" key="1">
    <citation type="submission" date="2017-01" db="EMBL/GenBank/DDBJ databases">
        <authorList>
            <person name="Varghese N."/>
            <person name="Submissions S."/>
        </authorList>
    </citation>
    <scope>NUCLEOTIDE SEQUENCE [LARGE SCALE GENOMIC DNA]</scope>
    <source>
        <strain evidence="4">ATCC 12950</strain>
    </source>
</reference>
<keyword evidence="2" id="KW-0349">Heme</keyword>
<dbReference type="SUPFAM" id="SSF48264">
    <property type="entry name" value="Cytochrome P450"/>
    <property type="match status" value="1"/>
</dbReference>
<evidence type="ECO:0000256" key="2">
    <source>
        <dbReference type="RuleBase" id="RU000461"/>
    </source>
</evidence>
<name>A0A1N7H3E5_9ACTN</name>
<evidence type="ECO:0000256" key="1">
    <source>
        <dbReference type="ARBA" id="ARBA00010617"/>
    </source>
</evidence>
<accession>A0A1N7H3E5</accession>
<dbReference type="PROSITE" id="PS00086">
    <property type="entry name" value="CYTOCHROME_P450"/>
    <property type="match status" value="1"/>
</dbReference>
<dbReference type="Pfam" id="PF00067">
    <property type="entry name" value="p450"/>
    <property type="match status" value="1"/>
</dbReference>
<dbReference type="EMBL" id="FTNI01000036">
    <property type="protein sequence ID" value="SIS19339.1"/>
    <property type="molecule type" value="Genomic_DNA"/>
</dbReference>
<dbReference type="GO" id="GO:0016705">
    <property type="term" value="F:oxidoreductase activity, acting on paired donors, with incorporation or reduction of molecular oxygen"/>
    <property type="evidence" value="ECO:0007669"/>
    <property type="project" value="InterPro"/>
</dbReference>
<dbReference type="RefSeq" id="WP_076441750.1">
    <property type="nucleotide sequence ID" value="NZ_FTNI01000036.1"/>
</dbReference>
<keyword evidence="2" id="KW-0479">Metal-binding</keyword>
<keyword evidence="4" id="KW-1185">Reference proteome</keyword>
<dbReference type="PRINTS" id="PR00359">
    <property type="entry name" value="BP450"/>
</dbReference>
<evidence type="ECO:0000313" key="3">
    <source>
        <dbReference type="EMBL" id="SIS19339.1"/>
    </source>
</evidence>
<dbReference type="GO" id="GO:0004497">
    <property type="term" value="F:monooxygenase activity"/>
    <property type="evidence" value="ECO:0007669"/>
    <property type="project" value="UniProtKB-KW"/>
</dbReference>
<protein>
    <recommendedName>
        <fullName evidence="5">Cytochrome P450</fullName>
    </recommendedName>
</protein>
<dbReference type="OrthoDB" id="3455208at2"/>
<dbReference type="InterPro" id="IPR001128">
    <property type="entry name" value="Cyt_P450"/>
</dbReference>
<evidence type="ECO:0008006" key="5">
    <source>
        <dbReference type="Google" id="ProtNLM"/>
    </source>
</evidence>
<evidence type="ECO:0000313" key="4">
    <source>
        <dbReference type="Proteomes" id="UP000186096"/>
    </source>
</evidence>
<dbReference type="STRING" id="58117.SAMN05421833_13632"/>
<dbReference type="InterPro" id="IPR017972">
    <property type="entry name" value="Cyt_P450_CS"/>
</dbReference>
<keyword evidence="2" id="KW-0503">Monooxygenase</keyword>
<comment type="similarity">
    <text evidence="1 2">Belongs to the cytochrome P450 family.</text>
</comment>
<dbReference type="Proteomes" id="UP000186096">
    <property type="component" value="Unassembled WGS sequence"/>
</dbReference>
<sequence>MTVAYLDIEDPDFRPDSADVHKAREANWYARTPRGYAVLRYEPAGELIADRRLRQSTLDFFHAQGITSGPLYDFMRRFLPCLEGEDHARLRGLVSKAFTRRSVDALRPFMRQVTHELVDTFHASGRCDFITDFAEPYSARIICTLLGVPEEQHDSFRGWGDDLSLMVSNFVAQHRDRIETALAGLGSAVDALLAKRREAPQDDLISRLIAAEEAGDRLTSEELRVMVIGLMLAGQDATQHQLGLAMTTFMKHPEQWALLAEQPELVDRAIEESMRVSPASTVIMRIADEDIVYRDLEIKEGTFVSVLLDPAHNDPAVFNGEGFDITKQRATQLTFGVGLHYCLGAALARAEMGEALPILANRLHSPEPDGPVPWRPTVGVTGPITLPIRFVPHSPTPAPTAPPGTGAV</sequence>
<dbReference type="PANTHER" id="PTHR46696">
    <property type="entry name" value="P450, PUTATIVE (EUROFUNG)-RELATED"/>
    <property type="match status" value="1"/>
</dbReference>
<organism evidence="3 4">
    <name type="scientific">Microbispora rosea</name>
    <dbReference type="NCBI Taxonomy" id="58117"/>
    <lineage>
        <taxon>Bacteria</taxon>
        <taxon>Bacillati</taxon>
        <taxon>Actinomycetota</taxon>
        <taxon>Actinomycetes</taxon>
        <taxon>Streptosporangiales</taxon>
        <taxon>Streptosporangiaceae</taxon>
        <taxon>Microbispora</taxon>
    </lineage>
</organism>
<proteinExistence type="inferred from homology"/>
<dbReference type="PANTHER" id="PTHR46696:SF3">
    <property type="entry name" value="PULCHERRIMINIC ACID SYNTHASE"/>
    <property type="match status" value="1"/>
</dbReference>
<dbReference type="GO" id="GO:0005506">
    <property type="term" value="F:iron ion binding"/>
    <property type="evidence" value="ECO:0007669"/>
    <property type="project" value="InterPro"/>
</dbReference>
<keyword evidence="2" id="KW-0560">Oxidoreductase</keyword>
<dbReference type="Gene3D" id="1.10.630.10">
    <property type="entry name" value="Cytochrome P450"/>
    <property type="match status" value="1"/>
</dbReference>
<dbReference type="GO" id="GO:0020037">
    <property type="term" value="F:heme binding"/>
    <property type="evidence" value="ECO:0007669"/>
    <property type="project" value="InterPro"/>
</dbReference>
<dbReference type="InterPro" id="IPR036396">
    <property type="entry name" value="Cyt_P450_sf"/>
</dbReference>
<keyword evidence="2" id="KW-0408">Iron</keyword>
<dbReference type="InterPro" id="IPR002397">
    <property type="entry name" value="Cyt_P450_B"/>
</dbReference>